<keyword evidence="1" id="KW-0472">Membrane</keyword>
<keyword evidence="1" id="KW-0812">Transmembrane</keyword>
<dbReference type="AlphaFoldDB" id="A0AAE3YTL6"/>
<evidence type="ECO:0000313" key="2">
    <source>
        <dbReference type="EMBL" id="MDR7278410.1"/>
    </source>
</evidence>
<evidence type="ECO:0000256" key="1">
    <source>
        <dbReference type="SAM" id="Phobius"/>
    </source>
</evidence>
<gene>
    <name evidence="2" type="ORF">J2S41_005188</name>
</gene>
<dbReference type="RefSeq" id="WP_310371298.1">
    <property type="nucleotide sequence ID" value="NZ_JAVDYB010000001.1"/>
</dbReference>
<dbReference type="Proteomes" id="UP001183643">
    <property type="component" value="Unassembled WGS sequence"/>
</dbReference>
<evidence type="ECO:0008006" key="4">
    <source>
        <dbReference type="Google" id="ProtNLM"/>
    </source>
</evidence>
<accession>A0AAE3YTL6</accession>
<name>A0AAE3YTL6_9ACTN</name>
<evidence type="ECO:0000313" key="3">
    <source>
        <dbReference type="Proteomes" id="UP001183643"/>
    </source>
</evidence>
<proteinExistence type="predicted"/>
<sequence length="142" mass="14958">MSIAVGVPFLLLGAAVAAAWTGVTRHRTATALVRTGRRVPGEIVDVRRVTSADGTEGFTPVVRFRTRNDHEVIAQPRRGQTAATVRGNRVTVIYDESRPTRIMVDGAGFVTGDRRAALRLAAHLAAGAVLAGAAVAIHVAAR</sequence>
<reference evidence="2" key="1">
    <citation type="submission" date="2023-07" db="EMBL/GenBank/DDBJ databases">
        <title>Sequencing the genomes of 1000 actinobacteria strains.</title>
        <authorList>
            <person name="Klenk H.-P."/>
        </authorList>
    </citation>
    <scope>NUCLEOTIDE SEQUENCE</scope>
    <source>
        <strain evidence="2">DSM 44707</strain>
    </source>
</reference>
<keyword evidence="1" id="KW-1133">Transmembrane helix</keyword>
<protein>
    <recommendedName>
        <fullName evidence="4">DUF3592 domain-containing protein</fullName>
    </recommendedName>
</protein>
<organism evidence="2 3">
    <name type="scientific">Catenuloplanes atrovinosus</name>
    <dbReference type="NCBI Taxonomy" id="137266"/>
    <lineage>
        <taxon>Bacteria</taxon>
        <taxon>Bacillati</taxon>
        <taxon>Actinomycetota</taxon>
        <taxon>Actinomycetes</taxon>
        <taxon>Micromonosporales</taxon>
        <taxon>Micromonosporaceae</taxon>
        <taxon>Catenuloplanes</taxon>
    </lineage>
</organism>
<feature type="transmembrane region" description="Helical" evidence="1">
    <location>
        <begin position="120"/>
        <end position="141"/>
    </location>
</feature>
<comment type="caution">
    <text evidence="2">The sequence shown here is derived from an EMBL/GenBank/DDBJ whole genome shotgun (WGS) entry which is preliminary data.</text>
</comment>
<keyword evidence="3" id="KW-1185">Reference proteome</keyword>
<dbReference type="EMBL" id="JAVDYB010000001">
    <property type="protein sequence ID" value="MDR7278410.1"/>
    <property type="molecule type" value="Genomic_DNA"/>
</dbReference>